<dbReference type="OrthoDB" id="9775082at2"/>
<dbReference type="InterPro" id="IPR016166">
    <property type="entry name" value="FAD-bd_PCMH"/>
</dbReference>
<sequence>MKAEEIGALRAAVAGDVVGAADVTYDELRNIFVHQGRPEVIVRCTSNDDVRAAIRFALDHELVISVRSGGHSNAGFSTNDGGMVIDLTPLDQVEIIDAENSVVRLGSGARWGAVASALGEHGLVISSGDTSTVAVGGLLLGGGIGWLVRKFGLAIDNVVGAEVVTASGEVLRADAEENPELFYGIRGGSGNFGVVTSFDVVAQKVPGVHFGTINYPADETAAVVKGWADYMRTAPPELTTTVGVFPPFDGVPTPVNLTVCYAGTDAAEAEAAIAPLRRLGTLLAADVKPVPYAAVLNEPSQLPPGWQPMVKSSFAPVAGPEFIDTVLTGARQFAMLYVEFRSMGGAVREVAEDATAFAYRDDEIMFFTTHLGGPEDHQRIETEFRDFWRTLAPFSHGAYSGFMSAVDEDDVAAIYPTATRARLAALKAVHDPTNVFRLNPNVRPSK</sequence>
<dbReference type="EMBL" id="CP022521">
    <property type="protein sequence ID" value="ASO20916.1"/>
    <property type="molecule type" value="Genomic_DNA"/>
</dbReference>
<dbReference type="InterPro" id="IPR016167">
    <property type="entry name" value="FAD-bd_PCMH_sub1"/>
</dbReference>
<dbReference type="AlphaFoldDB" id="A0A221W5F2"/>
<dbReference type="GO" id="GO:0071949">
    <property type="term" value="F:FAD binding"/>
    <property type="evidence" value="ECO:0007669"/>
    <property type="project" value="InterPro"/>
</dbReference>
<protein>
    <submittedName>
        <fullName evidence="6">6-hydroxy-D-nicotine oxidase</fullName>
        <ecNumber evidence="6">1.5.3.6</ecNumber>
    </submittedName>
</protein>
<dbReference type="PROSITE" id="PS00862">
    <property type="entry name" value="OX2_COVAL_FAD"/>
    <property type="match status" value="1"/>
</dbReference>
<dbReference type="Gene3D" id="3.30.43.10">
    <property type="entry name" value="Uridine Diphospho-n-acetylenolpyruvylglucosamine Reductase, domain 2"/>
    <property type="match status" value="1"/>
</dbReference>
<dbReference type="EC" id="1.5.3.6" evidence="6"/>
<dbReference type="Gene3D" id="3.40.462.20">
    <property type="match status" value="1"/>
</dbReference>
<dbReference type="PANTHER" id="PTHR42973">
    <property type="entry name" value="BINDING OXIDOREDUCTASE, PUTATIVE (AFU_ORTHOLOGUE AFUA_1G17690)-RELATED"/>
    <property type="match status" value="1"/>
</dbReference>
<dbReference type="PANTHER" id="PTHR42973:SF39">
    <property type="entry name" value="FAD-BINDING PCMH-TYPE DOMAIN-CONTAINING PROTEIN"/>
    <property type="match status" value="1"/>
</dbReference>
<evidence type="ECO:0000256" key="1">
    <source>
        <dbReference type="ARBA" id="ARBA00001974"/>
    </source>
</evidence>
<dbReference type="Pfam" id="PF01565">
    <property type="entry name" value="FAD_binding_4"/>
    <property type="match status" value="1"/>
</dbReference>
<comment type="similarity">
    <text evidence="2">Belongs to the oxygen-dependent FAD-linked oxidoreductase family.</text>
</comment>
<dbReference type="InterPro" id="IPR050416">
    <property type="entry name" value="FAD-linked_Oxidoreductase"/>
</dbReference>
<gene>
    <name evidence="6" type="ORF">AHOG_16450</name>
</gene>
<reference evidence="6 7" key="1">
    <citation type="submission" date="2017-07" db="EMBL/GenBank/DDBJ databases">
        <title>Complete genome sequence of Actinoalloteichus hoggarensis DSM 45943, type strain of Actinoalloteichus hoggarensis.</title>
        <authorList>
            <person name="Ruckert C."/>
            <person name="Nouioui I."/>
            <person name="Willmese J."/>
            <person name="van Wezel G."/>
            <person name="Klenk H.-P."/>
            <person name="Kalinowski J."/>
            <person name="Zotchev S.B."/>
        </authorList>
    </citation>
    <scope>NUCLEOTIDE SEQUENCE [LARGE SCALE GENOMIC DNA]</scope>
    <source>
        <strain evidence="6 7">DSM 45943</strain>
    </source>
</reference>
<proteinExistence type="inferred from homology"/>
<name>A0A221W5F2_9PSEU</name>
<dbReference type="InterPro" id="IPR036318">
    <property type="entry name" value="FAD-bd_PCMH-like_sf"/>
</dbReference>
<dbReference type="RefSeq" id="WP_093942181.1">
    <property type="nucleotide sequence ID" value="NZ_CP022521.1"/>
</dbReference>
<dbReference type="Gene3D" id="3.30.465.10">
    <property type="match status" value="1"/>
</dbReference>
<keyword evidence="7" id="KW-1185">Reference proteome</keyword>
<dbReference type="SUPFAM" id="SSF56176">
    <property type="entry name" value="FAD-binding/transporter-associated domain-like"/>
    <property type="match status" value="1"/>
</dbReference>
<keyword evidence="3" id="KW-0285">Flavoprotein</keyword>
<dbReference type="InterPro" id="IPR006093">
    <property type="entry name" value="Oxy_OxRdtase_FAD_BS"/>
</dbReference>
<evidence type="ECO:0000256" key="3">
    <source>
        <dbReference type="ARBA" id="ARBA00022630"/>
    </source>
</evidence>
<evidence type="ECO:0000256" key="2">
    <source>
        <dbReference type="ARBA" id="ARBA00005466"/>
    </source>
</evidence>
<keyword evidence="4" id="KW-0274">FAD</keyword>
<dbReference type="InterPro" id="IPR006094">
    <property type="entry name" value="Oxid_FAD_bind_N"/>
</dbReference>
<dbReference type="Proteomes" id="UP000204221">
    <property type="component" value="Chromosome"/>
</dbReference>
<dbReference type="PROSITE" id="PS51387">
    <property type="entry name" value="FAD_PCMH"/>
    <property type="match status" value="1"/>
</dbReference>
<comment type="cofactor">
    <cofactor evidence="1">
        <name>FAD</name>
        <dbReference type="ChEBI" id="CHEBI:57692"/>
    </cofactor>
</comment>
<evidence type="ECO:0000313" key="7">
    <source>
        <dbReference type="Proteomes" id="UP000204221"/>
    </source>
</evidence>
<keyword evidence="5 6" id="KW-0560">Oxidoreductase</keyword>
<dbReference type="KEGG" id="ahg:AHOG_16450"/>
<organism evidence="6 7">
    <name type="scientific">Actinoalloteichus hoggarensis</name>
    <dbReference type="NCBI Taxonomy" id="1470176"/>
    <lineage>
        <taxon>Bacteria</taxon>
        <taxon>Bacillati</taxon>
        <taxon>Actinomycetota</taxon>
        <taxon>Actinomycetes</taxon>
        <taxon>Pseudonocardiales</taxon>
        <taxon>Pseudonocardiaceae</taxon>
        <taxon>Actinoalloteichus</taxon>
    </lineage>
</organism>
<evidence type="ECO:0000256" key="5">
    <source>
        <dbReference type="ARBA" id="ARBA00023002"/>
    </source>
</evidence>
<evidence type="ECO:0000256" key="4">
    <source>
        <dbReference type="ARBA" id="ARBA00022827"/>
    </source>
</evidence>
<accession>A0A221W5F2</accession>
<dbReference type="GO" id="GO:0018530">
    <property type="term" value="F:(R)-6-hydroxynicotine oxidase activity"/>
    <property type="evidence" value="ECO:0007669"/>
    <property type="project" value="UniProtKB-EC"/>
</dbReference>
<dbReference type="InterPro" id="IPR016169">
    <property type="entry name" value="FAD-bd_PCMH_sub2"/>
</dbReference>
<evidence type="ECO:0000313" key="6">
    <source>
        <dbReference type="EMBL" id="ASO20916.1"/>
    </source>
</evidence>